<dbReference type="GO" id="GO:0007032">
    <property type="term" value="P:endosome organization"/>
    <property type="evidence" value="ECO:0007669"/>
    <property type="project" value="InterPro"/>
</dbReference>
<dbReference type="GO" id="GO:0005634">
    <property type="term" value="C:nucleus"/>
    <property type="evidence" value="ECO:0007669"/>
    <property type="project" value="UniProtKB-UniRule"/>
</dbReference>
<sequence length="3015" mass="364737">MNKGNQPAPPAMEYGYIAARYFALKVGTITNSRRIIVITTKKPFRFLAFNDSDQVQENHPVNDISNIALNPMKEHEFTISWEGGTKETYVCDQKEGFLSELWRQYEEEKGLLFADDTPRYAVTERTNSKESRTTTLTVGLTTINKMQDHDVKCVRSFKWIADITRIIKFEKNEDHRVEIQFKDGSYNDYILPEKERPTFLAHVRNSMKTSLQREVVVEEGLYEKVMRERNQREQLHDVSSSILLECVVHQLSHRPDVKPKQRVLSLTHSHILVGFYDPDNHVNINYNKARATTKGKTAFSARAVENVIRLRMNYDTEQSDRFIIDFSTGKSIEFSSPQREVIMSTIVEIARWKGHNSISILFTPYLYVESGYKVGSLSNQEFKMENINYFMRRVLALTPKTDETEIMFILSEFIHNIPLADAQIKDRKLIHNLFALLKWKMSREEATSENRKFIILSTLTAMLRTIGFKGSADEVYREKDKLSLLISLLKSSEHSISVAVAKVIQGVVLTTTPQNPKSELYIKDFLFTDENIAGLMALLLRNVEERICAMLISTLISIFESAAVSTTTSKELKARLTARFLNHMEMLFGLCRYQCIPIVKSASAIMVVLLNSIKSDEKNLHKNQDLARSSTALIWQLTLVFDSLAREQQSLSRSLVELMVEGNEQSINLFKKIFPLDIMRLLFPPPPVLLKGQKPPKVYVSLRSSTVRVPVIIGGEGNPTNTEKWNQFFNRLSENIEVPNLIWDENLRQELIFCINEEIAAYDYEKEHGPKGRKYAWNFQEFSVPYNCLATEMKVGPLYINLIVHGLPDVEVNVRDPLDFIQRLFYRFLIETVTEHKVACLKTLTWLYANYAKQIGSVNFIENLLYILDTKPNREITGNILLFLREALTLNQSNLNTFISLGGPVTFMKLLPFVHLKRSNNFVMSFAPINPHIIGVICQEILMEVSKTQSNMDEQGNFKSPIALLKRQISIDPYLQHLVQCLITGGKSGKPTQVMVKVSKLTVDLLEYVIQFNDAVGFTLYKTGLFYFLMRYQHLNPLPIAQLISKLHRSQTISPGVSILRKLIPGFLVDLMERETVEMYVEAFNGKRESPREYYWTQLTRDYLNEKLDQHLSTFMEKLNSSMGKAVYEFEDIETIEYPPMEHFEDIAEKRRLEEMTQKPHLMIGSQASPENNRLMKEEAERKAEALKREAGEKEKKEEEKKVEPVTHETVEGGEKKEREIEEKKEEVEEKEEEKEEEKKEEKREEKKEEEKKVEEKKENRPLVKSPVMVEEPAEDVQEPRSDEEDKREEGREERLIVSPVVQVRKEKMKLGKEYESERSEPEDVPRYTSTPHKNRSTERRDNRDKRISSEDESENDRSTFRREEGMTSPEMYRSGREFSEHSTESSRRVAPRPTLSSTNSRRTFAPKNRDDDAFYYSSGTESFERKRQDRSQQVEKMDRNRVREEEEVQVDRIRRLEENERMRREEETREKRRAEEKYGRERREGHRDDERERRYRSEEDRYDEERRYGEERRTGEERRYEERRHEERGYSSERGYNDERRGREERGREERGREDIRGGREDIRGREERRYGDEEYRLSPGRREEERREGKRRERYEGREVSEDEGRDMQGRGMIEGRDTREREERESSQGRERRDPRGRETVEERGRDIIPDERRGRDIRYEREGGQKRETIEKREKGGLAVLGLVSARREGSDREEEKIDKTEREAEEMEGQKREIERRREEMEREREEVERGREAAERQRRELEVMMGEMAREKQEIDKRREEEEREREEMERKRESVQKEIEEMERQREEMERKRGEMEKIMQDMERNRGETETEGADEREEERGEKEEEEERGDKKEEEEEIERKRIEVERERRETEEKKEMVEKQREEVEKERLEMEREREEMERRREEMEEQREEMERKRREMEEETERTKKQIEILEEERKREEEMQKDEEKRRAEEERAEMERAREEIEKKRGEVEKEQEEIAEEKREIEQTREQMSEDRREIEEKRDELEKTRGLIEKEKEDIAKEREAMEREREEREKTVGERGDSEIEGRTTDERQKELEERQKELEEREEKMEEEKRRAEQMEIQLKEEKERVEEEKKAMEEEMKRTEEERRREREEMEEEQRRMKEETERIDQYKREVEEERKTIQEERKRIEEERERIEEERERIEEERERIEEERQRMLKTTEEEGEGREEILTNEKSQVREFNPEMKIEPWDDAEVEETRTHESMSSIKDVNRPKRPTTAFTIFSQDKRPELKERHPELMMAELTAKTAEEWETITPMEKQKYIDREEKETVEYEESVKAFEEGRVAAAANSEQRLEEERDMDAMREDRRRIEERQRVEENERMMTMMEEERQRVEEEKKGVEEEKRKTQDERGRIEEEKRRTEEARERIEEEKRKTEEERERIEEEKRRTEEEMKRIEEEKKETERERERIEEEKREMKEEKRKTEEERDRIEEERRRIEEQSEKIQGETRRIEEESTRVVEERERMERERREMEEEKARVQMDKIQIQEEMKRMEEERHRIEEEKHRIEEERRTMEEERKGMEEEKEKGEQLEEKGIIEGEEERMEEEKEKGEQLEEKGIIEGKEERMEEERHIEEERRRVEDDRIRVEEEKMKTEEERERIEEEKRRIEEQSEKVQGEARRIEEESTRVEEERKRLEEERQRLEEERGRLKEEKERLDENRRREEEMRSDREKREDGESTQEREKEEAEVHKRMEEEKSRLEEEKRRLEEEKRHLEEEERTIEEEKMRAKELIDQMEGEKKRMEEERSKVEEERSKVEEERIQVEEEKKRMEEEKKITEEEKRQMEETRRELEERDEKIRELQRSLEDIRSQMMTREEGTVEDQFNQLERQRDEMNREMSSERKKIEEEREALRLQLQEIQRERSKIEEEKEMTDVALVESSEREHEEVTSTQLDEEKQKLSREYEARLEQEREKIRESVLEQEAEKRDQLIIAERAKLDQYHSLMMMEADKQLREEREKNKKDMERMRRELERKIRREIEAEQKGIGAIFGFR</sequence>
<dbReference type="PANTHER" id="PTHR36983">
    <property type="entry name" value="DNAJ HOMOLOG SUBFAMILY C MEMBER 13"/>
    <property type="match status" value="1"/>
</dbReference>
<keyword evidence="5" id="KW-1185">Reference proteome</keyword>
<feature type="compositionally biased region" description="Basic and acidic residues" evidence="2">
    <location>
        <begin position="1423"/>
        <end position="1602"/>
    </location>
</feature>
<comment type="caution">
    <text evidence="4">The sequence shown here is derived from an EMBL/GenBank/DDBJ whole genome shotgun (WGS) entry which is preliminary data.</text>
</comment>
<dbReference type="STRING" id="1890364.A0A2P6MUZ8"/>
<dbReference type="Gene3D" id="1.10.30.10">
    <property type="entry name" value="High mobility group box domain"/>
    <property type="match status" value="1"/>
</dbReference>
<dbReference type="Pfam" id="PF19432">
    <property type="entry name" value="RME-8_N"/>
    <property type="match status" value="2"/>
</dbReference>
<dbReference type="EMBL" id="MDYQ01000378">
    <property type="protein sequence ID" value="PRP75535.1"/>
    <property type="molecule type" value="Genomic_DNA"/>
</dbReference>
<dbReference type="InterPro" id="IPR009071">
    <property type="entry name" value="HMG_box_dom"/>
</dbReference>
<feature type="region of interest" description="Disordered" evidence="2">
    <location>
        <begin position="2306"/>
        <end position="2869"/>
    </location>
</feature>
<feature type="compositionally biased region" description="Basic and acidic residues" evidence="2">
    <location>
        <begin position="1827"/>
        <end position="1896"/>
    </location>
</feature>
<dbReference type="InterPro" id="IPR036910">
    <property type="entry name" value="HMG_box_dom_sf"/>
</dbReference>
<feature type="compositionally biased region" description="Basic and acidic residues" evidence="2">
    <location>
        <begin position="1278"/>
        <end position="1296"/>
    </location>
</feature>
<keyword evidence="1" id="KW-0238">DNA-binding</keyword>
<evidence type="ECO:0000259" key="3">
    <source>
        <dbReference type="PROSITE" id="PS50118"/>
    </source>
</evidence>
<feature type="domain" description="HMG box" evidence="3">
    <location>
        <begin position="2232"/>
        <end position="2300"/>
    </location>
</feature>
<feature type="compositionally biased region" description="Basic and acidic residues" evidence="2">
    <location>
        <begin position="2566"/>
        <end position="2840"/>
    </location>
</feature>
<keyword evidence="1" id="KW-0539">Nucleus</keyword>
<dbReference type="InterPro" id="IPR045802">
    <property type="entry name" value="GRV2/DNAJC13_N"/>
</dbReference>
<dbReference type="SMART" id="SM00398">
    <property type="entry name" value="HMG"/>
    <property type="match status" value="1"/>
</dbReference>
<dbReference type="CDD" id="cd00084">
    <property type="entry name" value="HMG-box_SF"/>
    <property type="match status" value="1"/>
</dbReference>
<organism evidence="4 5">
    <name type="scientific">Planoprotostelium fungivorum</name>
    <dbReference type="NCBI Taxonomy" id="1890364"/>
    <lineage>
        <taxon>Eukaryota</taxon>
        <taxon>Amoebozoa</taxon>
        <taxon>Evosea</taxon>
        <taxon>Variosea</taxon>
        <taxon>Cavosteliida</taxon>
        <taxon>Cavosteliaceae</taxon>
        <taxon>Planoprotostelium</taxon>
    </lineage>
</organism>
<feature type="compositionally biased region" description="Basic and acidic residues" evidence="2">
    <location>
        <begin position="2850"/>
        <end position="2869"/>
    </location>
</feature>
<feature type="compositionally biased region" description="Basic and acidic residues" evidence="2">
    <location>
        <begin position="1174"/>
        <end position="1228"/>
    </location>
</feature>
<feature type="compositionally biased region" description="Basic and acidic residues" evidence="2">
    <location>
        <begin position="1237"/>
        <end position="1262"/>
    </location>
</feature>
<dbReference type="SUPFAM" id="SSF47095">
    <property type="entry name" value="HMG-box"/>
    <property type="match status" value="1"/>
</dbReference>
<dbReference type="OrthoDB" id="69656at2759"/>
<feature type="region of interest" description="Disordered" evidence="2">
    <location>
        <begin position="2887"/>
        <end position="2921"/>
    </location>
</feature>
<name>A0A2P6MUZ8_9EUKA</name>
<dbReference type="InParanoid" id="A0A2P6MUZ8"/>
<dbReference type="PANTHER" id="PTHR36983:SF2">
    <property type="entry name" value="DNAJ HOMOLOG SUBFAMILY C MEMBER 13"/>
    <property type="match status" value="1"/>
</dbReference>
<dbReference type="InterPro" id="IPR044978">
    <property type="entry name" value="GRV2/DNAJC13"/>
</dbReference>
<feature type="compositionally biased region" description="Basic and acidic residues" evidence="2">
    <location>
        <begin position="1608"/>
        <end position="1680"/>
    </location>
</feature>
<dbReference type="GO" id="GO:0006898">
    <property type="term" value="P:receptor-mediated endocytosis"/>
    <property type="evidence" value="ECO:0007669"/>
    <property type="project" value="TreeGrafter"/>
</dbReference>
<feature type="compositionally biased region" description="Basic and acidic residues" evidence="2">
    <location>
        <begin position="1974"/>
        <end position="2208"/>
    </location>
</feature>
<evidence type="ECO:0000256" key="1">
    <source>
        <dbReference type="PROSITE-ProRule" id="PRU00267"/>
    </source>
</evidence>
<proteinExistence type="predicted"/>
<feature type="region of interest" description="Disordered" evidence="2">
    <location>
        <begin position="1160"/>
        <end position="2252"/>
    </location>
</feature>
<feature type="compositionally biased region" description="Basic and acidic residues" evidence="2">
    <location>
        <begin position="2902"/>
        <end position="2921"/>
    </location>
</feature>
<dbReference type="PROSITE" id="PS50118">
    <property type="entry name" value="HMG_BOX_2"/>
    <property type="match status" value="1"/>
</dbReference>
<accession>A0A2P6MUZ8</accession>
<evidence type="ECO:0000313" key="4">
    <source>
        <dbReference type="EMBL" id="PRP75535.1"/>
    </source>
</evidence>
<feature type="DNA-binding region" description="HMG box" evidence="1">
    <location>
        <begin position="2232"/>
        <end position="2300"/>
    </location>
</feature>
<feature type="compositionally biased region" description="Basic and acidic residues" evidence="2">
    <location>
        <begin position="1903"/>
        <end position="1966"/>
    </location>
</feature>
<evidence type="ECO:0000256" key="2">
    <source>
        <dbReference type="SAM" id="MobiDB-lite"/>
    </source>
</evidence>
<protein>
    <recommendedName>
        <fullName evidence="3">HMG box domain-containing protein</fullName>
    </recommendedName>
</protein>
<feature type="compositionally biased region" description="Basic and acidic residues" evidence="2">
    <location>
        <begin position="1374"/>
        <end position="1388"/>
    </location>
</feature>
<reference evidence="4 5" key="1">
    <citation type="journal article" date="2018" name="Genome Biol. Evol.">
        <title>Multiple Roots of Fruiting Body Formation in Amoebozoa.</title>
        <authorList>
            <person name="Hillmann F."/>
            <person name="Forbes G."/>
            <person name="Novohradska S."/>
            <person name="Ferling I."/>
            <person name="Riege K."/>
            <person name="Groth M."/>
            <person name="Westermann M."/>
            <person name="Marz M."/>
            <person name="Spaller T."/>
            <person name="Winckler T."/>
            <person name="Schaap P."/>
            <person name="Glockner G."/>
        </authorList>
    </citation>
    <scope>NUCLEOTIDE SEQUENCE [LARGE SCALE GENOMIC DNA]</scope>
    <source>
        <strain evidence="4 5">Jena</strain>
    </source>
</reference>
<feature type="compositionally biased region" description="Basic and acidic residues" evidence="2">
    <location>
        <begin position="1336"/>
        <end position="1366"/>
    </location>
</feature>
<dbReference type="GO" id="GO:2000641">
    <property type="term" value="P:regulation of early endosome to late endosome transport"/>
    <property type="evidence" value="ECO:0007669"/>
    <property type="project" value="InterPro"/>
</dbReference>
<feature type="compositionally biased region" description="Basic and acidic residues" evidence="2">
    <location>
        <begin position="1304"/>
        <end position="1326"/>
    </location>
</feature>
<dbReference type="GO" id="GO:0003677">
    <property type="term" value="F:DNA binding"/>
    <property type="evidence" value="ECO:0007669"/>
    <property type="project" value="UniProtKB-UniRule"/>
</dbReference>
<feature type="compositionally biased region" description="Basic and acidic residues" evidence="2">
    <location>
        <begin position="1690"/>
        <end position="1817"/>
    </location>
</feature>
<gene>
    <name evidence="4" type="ORF">PROFUN_09021</name>
</gene>
<dbReference type="Proteomes" id="UP000241769">
    <property type="component" value="Unassembled WGS sequence"/>
</dbReference>
<evidence type="ECO:0000313" key="5">
    <source>
        <dbReference type="Proteomes" id="UP000241769"/>
    </source>
</evidence>
<dbReference type="GO" id="GO:0010008">
    <property type="term" value="C:endosome membrane"/>
    <property type="evidence" value="ECO:0007669"/>
    <property type="project" value="TreeGrafter"/>
</dbReference>
<feature type="compositionally biased region" description="Basic and acidic residues" evidence="2">
    <location>
        <begin position="2312"/>
        <end position="2558"/>
    </location>
</feature>